<dbReference type="EMBL" id="WDBY01000020">
    <property type="protein sequence ID" value="KAB6477388.1"/>
    <property type="molecule type" value="Genomic_DNA"/>
</dbReference>
<dbReference type="Proteomes" id="UP000470332">
    <property type="component" value="Unassembled WGS sequence"/>
</dbReference>
<dbReference type="EMBL" id="WDBZ01000021">
    <property type="protein sequence ID" value="KAB6452574.1"/>
    <property type="molecule type" value="Genomic_DNA"/>
</dbReference>
<dbReference type="Proteomes" id="UP000483142">
    <property type="component" value="Unassembled WGS sequence"/>
</dbReference>
<evidence type="ECO:0000313" key="1">
    <source>
        <dbReference type="EMBL" id="KAB3862820.1"/>
    </source>
</evidence>
<dbReference type="EMBL" id="WCXA01000014">
    <property type="protein sequence ID" value="KAB3862820.1"/>
    <property type="molecule type" value="Genomic_DNA"/>
</dbReference>
<evidence type="ECO:0000313" key="3">
    <source>
        <dbReference type="EMBL" id="KAB6477388.1"/>
    </source>
</evidence>
<dbReference type="RefSeq" id="WP_005644267.1">
    <property type="nucleotide sequence ID" value="NZ_DAWEQP010000115.1"/>
</dbReference>
<protein>
    <submittedName>
        <fullName evidence="4">Uncharacterized protein</fullName>
    </submittedName>
</protein>
<organism evidence="4 5">
    <name type="scientific">Phocaeicola vulgatus</name>
    <name type="common">Bacteroides vulgatus</name>
    <dbReference type="NCBI Taxonomy" id="821"/>
    <lineage>
        <taxon>Bacteria</taxon>
        <taxon>Pseudomonadati</taxon>
        <taxon>Bacteroidota</taxon>
        <taxon>Bacteroidia</taxon>
        <taxon>Bacteroidales</taxon>
        <taxon>Bacteroidaceae</taxon>
        <taxon>Phocaeicola</taxon>
    </lineage>
</organism>
<evidence type="ECO:0000313" key="8">
    <source>
        <dbReference type="Proteomes" id="UP000483142"/>
    </source>
</evidence>
<reference evidence="6 7" key="2">
    <citation type="journal article" date="2019" name="Nat. Med.">
        <title>A library of human gut bacterial isolates paired with longitudinal multiomics data enables mechanistic microbiome research.</title>
        <authorList>
            <person name="Poyet M."/>
            <person name="Groussin M."/>
            <person name="Gibbons S.M."/>
            <person name="Avila-Pacheco J."/>
            <person name="Jiang X."/>
            <person name="Kearney S.M."/>
            <person name="Perrotta A.R."/>
            <person name="Berdy B."/>
            <person name="Zhao S."/>
            <person name="Lieberman T.D."/>
            <person name="Swanson P.K."/>
            <person name="Smith M."/>
            <person name="Roesemann S."/>
            <person name="Alexander J.E."/>
            <person name="Rich S.A."/>
            <person name="Livny J."/>
            <person name="Vlamakis H."/>
            <person name="Clish C."/>
            <person name="Bullock K."/>
            <person name="Deik A."/>
            <person name="Scott J."/>
            <person name="Pierce K.A."/>
            <person name="Xavier R.J."/>
            <person name="Alm E.J."/>
        </authorList>
    </citation>
    <scope>NUCLEOTIDE SEQUENCE [LARGE SCALE GENOMIC DNA]</scope>
    <source>
        <strain evidence="3 6">BIOML-A140</strain>
        <strain evidence="2 8">BIOML-A141</strain>
        <strain evidence="1 7">BIOML-A9</strain>
    </source>
</reference>
<evidence type="ECO:0000313" key="2">
    <source>
        <dbReference type="EMBL" id="KAB6452574.1"/>
    </source>
</evidence>
<sequence>MNQAIISRPPTAPVQIPMPIPARRKYHVPEPTVKFPPREKGGPVHISTLLDPILEISSHPDRNRLLAEFFNR</sequence>
<evidence type="ECO:0000313" key="4">
    <source>
        <dbReference type="EMBL" id="OKZ43899.1"/>
    </source>
</evidence>
<dbReference type="Proteomes" id="UP000468344">
    <property type="component" value="Unassembled WGS sequence"/>
</dbReference>
<name>A0A1Q6ISU6_PHOVU</name>
<dbReference type="AlphaFoldDB" id="A0A1Q6ISU6"/>
<evidence type="ECO:0000313" key="5">
    <source>
        <dbReference type="Proteomes" id="UP000186631"/>
    </source>
</evidence>
<gene>
    <name evidence="4" type="ORF">BHV80_16205</name>
    <name evidence="1" type="ORF">GAS37_08410</name>
    <name evidence="3" type="ORF">GAZ06_11730</name>
    <name evidence="2" type="ORF">GAZ09_11780</name>
</gene>
<comment type="caution">
    <text evidence="4">The sequence shown here is derived from an EMBL/GenBank/DDBJ whole genome shotgun (WGS) entry which is preliminary data.</text>
</comment>
<evidence type="ECO:0000313" key="7">
    <source>
        <dbReference type="Proteomes" id="UP000470332"/>
    </source>
</evidence>
<reference evidence="4 5" key="1">
    <citation type="journal article" date="2016" name="Nat. Biotechnol.">
        <title>Measurement of bacterial replication rates in microbial communities.</title>
        <authorList>
            <person name="Brown C.T."/>
            <person name="Olm M.R."/>
            <person name="Thomas B.C."/>
            <person name="Banfield J.F."/>
        </authorList>
    </citation>
    <scope>NUCLEOTIDE SEQUENCE [LARGE SCALE GENOMIC DNA]</scope>
    <source>
        <strain evidence="4">42_262</strain>
    </source>
</reference>
<evidence type="ECO:0000313" key="6">
    <source>
        <dbReference type="Proteomes" id="UP000468344"/>
    </source>
</evidence>
<dbReference type="Proteomes" id="UP000186631">
    <property type="component" value="Unassembled WGS sequence"/>
</dbReference>
<accession>A0A1Q6ISU6</accession>
<proteinExistence type="predicted"/>
<dbReference type="EMBL" id="MNQV01000231">
    <property type="protein sequence ID" value="OKZ43899.1"/>
    <property type="molecule type" value="Genomic_DNA"/>
</dbReference>